<evidence type="ECO:0000313" key="3">
    <source>
        <dbReference type="Proteomes" id="UP000247702"/>
    </source>
</evidence>
<dbReference type="EMBL" id="BEXD01000712">
    <property type="protein sequence ID" value="GBB89638.1"/>
    <property type="molecule type" value="Genomic_DNA"/>
</dbReference>
<dbReference type="PANTHER" id="PTHR36181:SF4">
    <property type="entry name" value="LAGLIDADG ENDONUCLEASE"/>
    <property type="match status" value="1"/>
</dbReference>
<proteinExistence type="predicted"/>
<name>A0A2Z6RA92_9GLOM</name>
<dbReference type="SUPFAM" id="SSF55608">
    <property type="entry name" value="Homing endonucleases"/>
    <property type="match status" value="1"/>
</dbReference>
<dbReference type="InterPro" id="IPR004860">
    <property type="entry name" value="LAGLIDADG_dom"/>
</dbReference>
<dbReference type="GO" id="GO:0004519">
    <property type="term" value="F:endonuclease activity"/>
    <property type="evidence" value="ECO:0007669"/>
    <property type="project" value="InterPro"/>
</dbReference>
<evidence type="ECO:0000313" key="2">
    <source>
        <dbReference type="EMBL" id="GBB89638.1"/>
    </source>
</evidence>
<dbReference type="PANTHER" id="PTHR36181">
    <property type="entry name" value="INTRON-ENCODED ENDONUCLEASE AI3-RELATED"/>
    <property type="match status" value="1"/>
</dbReference>
<feature type="domain" description="Homing endonuclease LAGLIDADG" evidence="1">
    <location>
        <begin position="15"/>
        <end position="69"/>
    </location>
</feature>
<sequence length="136" mass="14894">MAPHFRLISIAQATKFLPSGFSEFTKSRPIASFTVAAIDDLFSVIVPHFTNYPSQTQKRSDFLLWAKVVELVHSGSHRTESGLLEIVSLASAINRGISDKRSLIEPCLSGLSPNWICGFTDGESCLDIKITARGII</sequence>
<keyword evidence="3" id="KW-1185">Reference proteome</keyword>
<dbReference type="Gene3D" id="3.10.28.10">
    <property type="entry name" value="Homing endonucleases"/>
    <property type="match status" value="1"/>
</dbReference>
<reference evidence="2 3" key="1">
    <citation type="submission" date="2017-11" db="EMBL/GenBank/DDBJ databases">
        <title>The genome of Rhizophagus clarus HR1 reveals common genetic basis of auxotrophy among arbuscular mycorrhizal fungi.</title>
        <authorList>
            <person name="Kobayashi Y."/>
        </authorList>
    </citation>
    <scope>NUCLEOTIDE SEQUENCE [LARGE SCALE GENOMIC DNA]</scope>
    <source>
        <strain evidence="2 3">HR1</strain>
    </source>
</reference>
<gene>
    <name evidence="2" type="ORF">RclHR1_16390002</name>
</gene>
<dbReference type="GO" id="GO:0005739">
    <property type="term" value="C:mitochondrion"/>
    <property type="evidence" value="ECO:0007669"/>
    <property type="project" value="UniProtKB-ARBA"/>
</dbReference>
<evidence type="ECO:0000259" key="1">
    <source>
        <dbReference type="Pfam" id="PF00961"/>
    </source>
</evidence>
<accession>A0A2Z6RA92</accession>
<dbReference type="AlphaFoldDB" id="A0A2Z6RA92"/>
<dbReference type="Proteomes" id="UP000247702">
    <property type="component" value="Unassembled WGS sequence"/>
</dbReference>
<dbReference type="InterPro" id="IPR027434">
    <property type="entry name" value="Homing_endonucl"/>
</dbReference>
<organism evidence="2 3">
    <name type="scientific">Rhizophagus clarus</name>
    <dbReference type="NCBI Taxonomy" id="94130"/>
    <lineage>
        <taxon>Eukaryota</taxon>
        <taxon>Fungi</taxon>
        <taxon>Fungi incertae sedis</taxon>
        <taxon>Mucoromycota</taxon>
        <taxon>Glomeromycotina</taxon>
        <taxon>Glomeromycetes</taxon>
        <taxon>Glomerales</taxon>
        <taxon>Glomeraceae</taxon>
        <taxon>Rhizophagus</taxon>
    </lineage>
</organism>
<dbReference type="InterPro" id="IPR051289">
    <property type="entry name" value="LAGLIDADG_Endonuclease"/>
</dbReference>
<comment type="caution">
    <text evidence="2">The sequence shown here is derived from an EMBL/GenBank/DDBJ whole genome shotgun (WGS) entry which is preliminary data.</text>
</comment>
<dbReference type="Pfam" id="PF00961">
    <property type="entry name" value="LAGLIDADG_1"/>
    <property type="match status" value="1"/>
</dbReference>
<protein>
    <recommendedName>
        <fullName evidence="1">Homing endonuclease LAGLIDADG domain-containing protein</fullName>
    </recommendedName>
</protein>